<dbReference type="PANTHER" id="PTHR43547">
    <property type="entry name" value="TWO-COMPONENT HISTIDINE KINASE"/>
    <property type="match status" value="1"/>
</dbReference>
<reference evidence="11 12" key="1">
    <citation type="submission" date="2022-09" db="EMBL/GenBank/DDBJ databases">
        <title>Genome sequencing of Flavivirga sp. MEBiC05379.</title>
        <authorList>
            <person name="Oh H.-M."/>
            <person name="Kwon K.K."/>
            <person name="Park M.J."/>
            <person name="Yang S.-H."/>
        </authorList>
    </citation>
    <scope>NUCLEOTIDE SEQUENCE [LARGE SCALE GENOMIC DNA]</scope>
    <source>
        <strain evidence="11 12">MEBiC05379</strain>
    </source>
</reference>
<dbReference type="InterPro" id="IPR001789">
    <property type="entry name" value="Sig_transdc_resp-reg_receiver"/>
</dbReference>
<dbReference type="SMART" id="SM00387">
    <property type="entry name" value="HATPase_c"/>
    <property type="match status" value="1"/>
</dbReference>
<dbReference type="InterPro" id="IPR036890">
    <property type="entry name" value="HATPase_C_sf"/>
</dbReference>
<dbReference type="Gene3D" id="3.40.50.2300">
    <property type="match status" value="1"/>
</dbReference>
<dbReference type="PROSITE" id="PS00041">
    <property type="entry name" value="HTH_ARAC_FAMILY_1"/>
    <property type="match status" value="1"/>
</dbReference>
<evidence type="ECO:0000256" key="2">
    <source>
        <dbReference type="ARBA" id="ARBA00012438"/>
    </source>
</evidence>
<evidence type="ECO:0000256" key="3">
    <source>
        <dbReference type="ARBA" id="ARBA00022553"/>
    </source>
</evidence>
<dbReference type="PROSITE" id="PS50109">
    <property type="entry name" value="HIS_KIN"/>
    <property type="match status" value="1"/>
</dbReference>
<dbReference type="PROSITE" id="PS50110">
    <property type="entry name" value="RESPONSE_REGULATORY"/>
    <property type="match status" value="1"/>
</dbReference>
<dbReference type="SUPFAM" id="SSF63829">
    <property type="entry name" value="Calcium-dependent phosphotriesterase"/>
    <property type="match status" value="2"/>
</dbReference>
<dbReference type="SUPFAM" id="SSF52172">
    <property type="entry name" value="CheY-like"/>
    <property type="match status" value="1"/>
</dbReference>
<dbReference type="InterPro" id="IPR005467">
    <property type="entry name" value="His_kinase_dom"/>
</dbReference>
<dbReference type="InterPro" id="IPR013783">
    <property type="entry name" value="Ig-like_fold"/>
</dbReference>
<gene>
    <name evidence="11" type="ORF">N1F79_05380</name>
</gene>
<accession>A0ABU7XPB0</accession>
<dbReference type="InterPro" id="IPR018062">
    <property type="entry name" value="HTH_AraC-typ_CS"/>
</dbReference>
<dbReference type="Pfam" id="PF00072">
    <property type="entry name" value="Response_reg"/>
    <property type="match status" value="1"/>
</dbReference>
<dbReference type="SMART" id="SM00388">
    <property type="entry name" value="HisKA"/>
    <property type="match status" value="1"/>
</dbReference>
<keyword evidence="3 7" id="KW-0597">Phosphoprotein</keyword>
<keyword evidence="5" id="KW-0238">DNA-binding</keyword>
<feature type="domain" description="Response regulatory" evidence="10">
    <location>
        <begin position="1080"/>
        <end position="1195"/>
    </location>
</feature>
<dbReference type="Pfam" id="PF07495">
    <property type="entry name" value="Y_Y_Y"/>
    <property type="match status" value="1"/>
</dbReference>
<protein>
    <recommendedName>
        <fullName evidence="2">histidine kinase</fullName>
        <ecNumber evidence="2">2.7.13.3</ecNumber>
    </recommendedName>
</protein>
<dbReference type="PRINTS" id="PR00344">
    <property type="entry name" value="BCTRLSENSOR"/>
</dbReference>
<evidence type="ECO:0000313" key="12">
    <source>
        <dbReference type="Proteomes" id="UP001337305"/>
    </source>
</evidence>
<dbReference type="SUPFAM" id="SSF55874">
    <property type="entry name" value="ATPase domain of HSP90 chaperone/DNA topoisomerase II/histidine kinase"/>
    <property type="match status" value="1"/>
</dbReference>
<feature type="modified residue" description="4-aspartylphosphate" evidence="7">
    <location>
        <position position="1128"/>
    </location>
</feature>
<evidence type="ECO:0000256" key="7">
    <source>
        <dbReference type="PROSITE-ProRule" id="PRU00169"/>
    </source>
</evidence>
<dbReference type="Gene3D" id="3.30.565.10">
    <property type="entry name" value="Histidine kinase-like ATPase, C-terminal domain"/>
    <property type="match status" value="1"/>
</dbReference>
<dbReference type="Pfam" id="PF02518">
    <property type="entry name" value="HATPase_c"/>
    <property type="match status" value="1"/>
</dbReference>
<dbReference type="Gene3D" id="2.60.40.10">
    <property type="entry name" value="Immunoglobulins"/>
    <property type="match status" value="1"/>
</dbReference>
<dbReference type="Proteomes" id="UP001337305">
    <property type="component" value="Unassembled WGS sequence"/>
</dbReference>
<dbReference type="CDD" id="cd00082">
    <property type="entry name" value="HisKA"/>
    <property type="match status" value="1"/>
</dbReference>
<dbReference type="Pfam" id="PF12833">
    <property type="entry name" value="HTH_18"/>
    <property type="match status" value="1"/>
</dbReference>
<evidence type="ECO:0000259" key="8">
    <source>
        <dbReference type="PROSITE" id="PS01124"/>
    </source>
</evidence>
<dbReference type="SMART" id="SM00448">
    <property type="entry name" value="REC"/>
    <property type="match status" value="1"/>
</dbReference>
<evidence type="ECO:0000259" key="9">
    <source>
        <dbReference type="PROSITE" id="PS50109"/>
    </source>
</evidence>
<evidence type="ECO:0000256" key="5">
    <source>
        <dbReference type="ARBA" id="ARBA00023125"/>
    </source>
</evidence>
<comment type="catalytic activity">
    <reaction evidence="1">
        <text>ATP + protein L-histidine = ADP + protein N-phospho-L-histidine.</text>
        <dbReference type="EC" id="2.7.13.3"/>
    </reaction>
</comment>
<sequence length="1349" mass="155248">MIIFLGVFSLNLSGQSKSNFEKLSVTVNGKYYRIGQVLEDDFNNFWLVSDNKLIKYNGYSYTLIDYKLTLDDAFKNESIRKIIKDYQGKIWIQLKNGLLARQNKQGLFEAVNSGSEPLISFKVKAIVSFAKELMIADYNGWIYSYTIENESLKKVINTFNPDIEDILKDSLNTIYFKTNKNELFVFSLQDKVLHELKTKFNSSSEKMVITIDKDDNLWIGVWGLGVFSYKFKNGIFRKNTSYKELTDTFESKAFISIFCDSYNNLYFGTDGGGLYKLDLNHVKLDHFKYNPIDKYSLSTNTILSLNEDSSNNLWVLTHYGNINVLPYTDNTIEYYTGTESDLSIRAISVYKSSLNELWIGTSGEGITKIDLLSEKATNYSIDKNRNKGIYVLTIGEDSNNDIWVGTYQNGLWVYHSENKHFSKLNTKKDKSQGISEVRYLFKDSRNRMWISTNTSIDIYSHNKKILASFPVNSHGLKGAISQSILEDKYGTIWVAFNEGGLFKFNENISDLRLSNFSKSSFLGDTVNENFSIESMATFEEDLWIVTNGKLYDYNIKSEEIKGFIDYKPFDGINLKCVKIEDENNIWLSSDQGVWHFNNKSLLSKNYKLIDGFHSNVFMSRSSFIDNLGKIYFGGKNGLDAFYPRDLEKREVKAKLNISAIEILNKSASTVIPKQISNGIENVKQLKLSYNQSSISFRFAAIGSVLNPNYFYSYKLEGFDEEWIHSDNELKAVYTNIPPGDYRFRLRAGTKQGTWNLKPKEIAIQVINPWWLSFWAYVFYVLIGLLTVYAFSKWVSLKDKLYKEEIRNNNEKKLHRIQMDFFTKMSHEIQTPLTLILGPIERLISSGFNNDSLIINQRFKTIYNNAKRLSHIASKLTIARNRELGKLKLRVAKNDFVELLKEIVFSFEDHANSKNIDFRVNMPSEGLDLWYDRDKIEHVLYNVLSNAFKFTPKFGEICFDVRLYNERVEIKISNSGAPLSEEDLSKIFEMFYQSKAGSKIKGSGIGLALTKELVELHYGSITAFSNSNTTLFKICLPLKDVYSEEEKLVIQDSKLSSFDNIIKDSANLNDTYLSETNKRHTILIVEDNYELQMFLFDVFKANYEIILAEDGLEGLKLAIKHTPNLIISDIIMPKINGLEMCKKILNNKVLSHVPIILMTSDNDLNTKVEGLKAGAIEHINKPFSVNELVLKVENIIFTGEQIRDKYKREFISVPKVEIAKSTDEILLHKIVLEIESEIQNPEFNLSCLANKLKMSQTTLYRKCVALTGRTLVEFVRLIRLKKAAIIICKHDYSISEVAYKVGFNDSKYFSKCFKKEFNVSPKLFRKLSKDTDMVEFLNDYNLNESISNKG</sequence>
<dbReference type="InterPro" id="IPR003661">
    <property type="entry name" value="HisK_dim/P_dom"/>
</dbReference>
<dbReference type="Pfam" id="PF00512">
    <property type="entry name" value="HisKA"/>
    <property type="match status" value="1"/>
</dbReference>
<feature type="domain" description="HTH araC/xylS-type" evidence="8">
    <location>
        <begin position="1227"/>
        <end position="1326"/>
    </location>
</feature>
<evidence type="ECO:0000259" key="10">
    <source>
        <dbReference type="PROSITE" id="PS50110"/>
    </source>
</evidence>
<dbReference type="InterPro" id="IPR015943">
    <property type="entry name" value="WD40/YVTN_repeat-like_dom_sf"/>
</dbReference>
<evidence type="ECO:0000313" key="11">
    <source>
        <dbReference type="EMBL" id="MEF3832551.1"/>
    </source>
</evidence>
<dbReference type="SMART" id="SM00342">
    <property type="entry name" value="HTH_ARAC"/>
    <property type="match status" value="1"/>
</dbReference>
<dbReference type="PROSITE" id="PS01124">
    <property type="entry name" value="HTH_ARAC_FAMILY_2"/>
    <property type="match status" value="1"/>
</dbReference>
<dbReference type="InterPro" id="IPR011006">
    <property type="entry name" value="CheY-like_superfamily"/>
</dbReference>
<dbReference type="EC" id="2.7.13.3" evidence="2"/>
<evidence type="ECO:0000256" key="4">
    <source>
        <dbReference type="ARBA" id="ARBA00023015"/>
    </source>
</evidence>
<dbReference type="Gene3D" id="1.10.10.60">
    <property type="entry name" value="Homeodomain-like"/>
    <property type="match status" value="1"/>
</dbReference>
<proteinExistence type="predicted"/>
<comment type="caution">
    <text evidence="11">The sequence shown here is derived from an EMBL/GenBank/DDBJ whole genome shotgun (WGS) entry which is preliminary data.</text>
</comment>
<dbReference type="PANTHER" id="PTHR43547:SF2">
    <property type="entry name" value="HYBRID SIGNAL TRANSDUCTION HISTIDINE KINASE C"/>
    <property type="match status" value="1"/>
</dbReference>
<dbReference type="InterPro" id="IPR003594">
    <property type="entry name" value="HATPase_dom"/>
</dbReference>
<dbReference type="SUPFAM" id="SSF46689">
    <property type="entry name" value="Homeodomain-like"/>
    <property type="match status" value="1"/>
</dbReference>
<feature type="domain" description="Histidine kinase" evidence="9">
    <location>
        <begin position="823"/>
        <end position="1039"/>
    </location>
</feature>
<dbReference type="Gene3D" id="1.10.287.130">
    <property type="match status" value="1"/>
</dbReference>
<keyword evidence="12" id="KW-1185">Reference proteome</keyword>
<evidence type="ECO:0000256" key="1">
    <source>
        <dbReference type="ARBA" id="ARBA00000085"/>
    </source>
</evidence>
<dbReference type="InterPro" id="IPR018060">
    <property type="entry name" value="HTH_AraC"/>
</dbReference>
<dbReference type="InterPro" id="IPR011123">
    <property type="entry name" value="Y_Y_Y"/>
</dbReference>
<name>A0ABU7XPB0_9FLAO</name>
<dbReference type="RefSeq" id="WP_303304928.1">
    <property type="nucleotide sequence ID" value="NZ_JAODOP010000004.1"/>
</dbReference>
<dbReference type="InterPro" id="IPR036097">
    <property type="entry name" value="HisK_dim/P_sf"/>
</dbReference>
<organism evidence="11 12">
    <name type="scientific">Flavivirga spongiicola</name>
    <dbReference type="NCBI Taxonomy" id="421621"/>
    <lineage>
        <taxon>Bacteria</taxon>
        <taxon>Pseudomonadati</taxon>
        <taxon>Bacteroidota</taxon>
        <taxon>Flavobacteriia</taxon>
        <taxon>Flavobacteriales</taxon>
        <taxon>Flavobacteriaceae</taxon>
        <taxon>Flavivirga</taxon>
    </lineage>
</organism>
<keyword evidence="4" id="KW-0805">Transcription regulation</keyword>
<dbReference type="InterPro" id="IPR004358">
    <property type="entry name" value="Sig_transdc_His_kin-like_C"/>
</dbReference>
<dbReference type="Gene3D" id="2.130.10.10">
    <property type="entry name" value="YVTN repeat-like/Quinoprotein amine dehydrogenase"/>
    <property type="match status" value="2"/>
</dbReference>
<dbReference type="EMBL" id="JAODOP010000004">
    <property type="protein sequence ID" value="MEF3832551.1"/>
    <property type="molecule type" value="Genomic_DNA"/>
</dbReference>
<dbReference type="SUPFAM" id="SSF47384">
    <property type="entry name" value="Homodimeric domain of signal transducing histidine kinase"/>
    <property type="match status" value="1"/>
</dbReference>
<keyword evidence="6" id="KW-0804">Transcription</keyword>
<dbReference type="InterPro" id="IPR009057">
    <property type="entry name" value="Homeodomain-like_sf"/>
</dbReference>
<evidence type="ECO:0000256" key="6">
    <source>
        <dbReference type="ARBA" id="ARBA00023163"/>
    </source>
</evidence>